<evidence type="ECO:0000256" key="8">
    <source>
        <dbReference type="ARBA" id="ARBA00048737"/>
    </source>
</evidence>
<evidence type="ECO:0000256" key="1">
    <source>
        <dbReference type="ARBA" id="ARBA00011870"/>
    </source>
</evidence>
<sequence>MFLNTARPPQFTERRVLENAKLYGQVAEEMGFESAWMLEHHFTDYGLCGSPMVMASYILGATRRIKVGTAISILPLEHPVRMAEQAALLDQLSDGRFILGIGRGFFDKDFTVFGVDIHDTRAMTHNYYDIMQEAWTKGVVGSDGPFLNFPPVPVNPRPYSAKMPMVCAAMSPSTIEWAAKNGLPMIMQHDIEHNEKASNVELYRALSEEHGHNPDEIEHTIAMIVAVDPDRERVREECRQYLHWFEDAVEKAQNIIDIVREHGVECYDWHLRKWREAVIKGDTAISKVVDNLLRLNAIGTPEDAIETIQHVIDVTGVKRVVIGFEAIGDRDRVLESMKLFDEQVRPHIRGAKI</sequence>
<evidence type="ECO:0000256" key="4">
    <source>
        <dbReference type="ARBA" id="ARBA00023002"/>
    </source>
</evidence>
<keyword evidence="11" id="KW-1185">Reference proteome</keyword>
<reference evidence="10 11" key="1">
    <citation type="submission" date="2007-06" db="EMBL/GenBank/DDBJ databases">
        <authorList>
            <person name="Shimkets L."/>
            <person name="Ferriera S."/>
            <person name="Johnson J."/>
            <person name="Kravitz S."/>
            <person name="Beeson K."/>
            <person name="Sutton G."/>
            <person name="Rogers Y.-H."/>
            <person name="Friedman R."/>
            <person name="Frazier M."/>
            <person name="Venter J.C."/>
        </authorList>
    </citation>
    <scope>NUCLEOTIDE SEQUENCE [LARGE SCALE GENOMIC DNA]</scope>
    <source>
        <strain evidence="10 11">SIR-1</strain>
    </source>
</reference>
<feature type="domain" description="Luciferase-like" evidence="9">
    <location>
        <begin position="12"/>
        <end position="311"/>
    </location>
</feature>
<comment type="subunit">
    <text evidence="1">Heterodimer of an alpha and a beta chain.</text>
</comment>
<dbReference type="GO" id="GO:0047646">
    <property type="term" value="F:alkanal monooxygenase (FMN-linked) activity"/>
    <property type="evidence" value="ECO:0007669"/>
    <property type="project" value="UniProtKB-EC"/>
</dbReference>
<evidence type="ECO:0000256" key="2">
    <source>
        <dbReference type="ARBA" id="ARBA00012106"/>
    </source>
</evidence>
<keyword evidence="7" id="KW-0599">Photoprotein</keyword>
<dbReference type="InterPro" id="IPR036661">
    <property type="entry name" value="Luciferase-like_sf"/>
</dbReference>
<dbReference type="STRING" id="391625.PPSIR1_36422"/>
<dbReference type="AlphaFoldDB" id="A6G1I9"/>
<dbReference type="RefSeq" id="WP_006970588.1">
    <property type="nucleotide sequence ID" value="NZ_ABCS01000012.1"/>
</dbReference>
<comment type="catalytic activity">
    <reaction evidence="8">
        <text>a long-chain fatty aldehyde + FMNH2 + O2 = a long-chain fatty acid + hnu + FMN + H2O + 2 H(+)</text>
        <dbReference type="Rhea" id="RHEA:17181"/>
        <dbReference type="ChEBI" id="CHEBI:15377"/>
        <dbReference type="ChEBI" id="CHEBI:15378"/>
        <dbReference type="ChEBI" id="CHEBI:15379"/>
        <dbReference type="ChEBI" id="CHEBI:17176"/>
        <dbReference type="ChEBI" id="CHEBI:30212"/>
        <dbReference type="ChEBI" id="CHEBI:57560"/>
        <dbReference type="ChEBI" id="CHEBI:57618"/>
        <dbReference type="ChEBI" id="CHEBI:58210"/>
        <dbReference type="EC" id="1.14.14.3"/>
    </reaction>
</comment>
<dbReference type="PANTHER" id="PTHR30137">
    <property type="entry name" value="LUCIFERASE-LIKE MONOOXYGENASE"/>
    <property type="match status" value="1"/>
</dbReference>
<dbReference type="OrthoDB" id="8477406at2"/>
<evidence type="ECO:0000256" key="6">
    <source>
        <dbReference type="ARBA" id="ARBA00023223"/>
    </source>
</evidence>
<dbReference type="SUPFAM" id="SSF51679">
    <property type="entry name" value="Bacterial luciferase-like"/>
    <property type="match status" value="1"/>
</dbReference>
<keyword evidence="5 10" id="KW-0503">Monooxygenase</keyword>
<evidence type="ECO:0000256" key="7">
    <source>
        <dbReference type="ARBA" id="ARBA00023262"/>
    </source>
</evidence>
<keyword evidence="3" id="KW-0285">Flavoprotein</keyword>
<evidence type="ECO:0000259" key="9">
    <source>
        <dbReference type="Pfam" id="PF00296"/>
    </source>
</evidence>
<accession>A6G1I9</accession>
<dbReference type="EMBL" id="ABCS01000012">
    <property type="protein sequence ID" value="EDM80253.1"/>
    <property type="molecule type" value="Genomic_DNA"/>
</dbReference>
<dbReference type="PANTHER" id="PTHR30137:SF8">
    <property type="entry name" value="BLR5498 PROTEIN"/>
    <property type="match status" value="1"/>
</dbReference>
<protein>
    <recommendedName>
        <fullName evidence="2">bacterial luciferase</fullName>
        <ecNumber evidence="2">1.14.14.3</ecNumber>
    </recommendedName>
</protein>
<evidence type="ECO:0000256" key="3">
    <source>
        <dbReference type="ARBA" id="ARBA00022630"/>
    </source>
</evidence>
<dbReference type="GO" id="GO:0008218">
    <property type="term" value="P:bioluminescence"/>
    <property type="evidence" value="ECO:0007669"/>
    <property type="project" value="UniProtKB-KW"/>
</dbReference>
<dbReference type="EC" id="1.14.14.3" evidence="2"/>
<dbReference type="InterPro" id="IPR050766">
    <property type="entry name" value="Bact_Lucif_Oxidored"/>
</dbReference>
<dbReference type="InterPro" id="IPR002103">
    <property type="entry name" value="Luciferase_bac/NFP"/>
</dbReference>
<dbReference type="InterPro" id="IPR011251">
    <property type="entry name" value="Luciferase-like_dom"/>
</dbReference>
<dbReference type="Gene3D" id="3.20.20.30">
    <property type="entry name" value="Luciferase-like domain"/>
    <property type="match status" value="1"/>
</dbReference>
<proteinExistence type="predicted"/>
<dbReference type="Pfam" id="PF00296">
    <property type="entry name" value="Bac_luciferase"/>
    <property type="match status" value="1"/>
</dbReference>
<dbReference type="GO" id="GO:0005829">
    <property type="term" value="C:cytosol"/>
    <property type="evidence" value="ECO:0007669"/>
    <property type="project" value="TreeGrafter"/>
</dbReference>
<evidence type="ECO:0000256" key="5">
    <source>
        <dbReference type="ARBA" id="ARBA00023033"/>
    </source>
</evidence>
<keyword evidence="4" id="KW-0560">Oxidoreductase</keyword>
<dbReference type="eggNOG" id="COG2141">
    <property type="taxonomic scope" value="Bacteria"/>
</dbReference>
<comment type="caution">
    <text evidence="10">The sequence shown here is derived from an EMBL/GenBank/DDBJ whole genome shotgun (WGS) entry which is preliminary data.</text>
</comment>
<gene>
    <name evidence="10" type="ORF">PPSIR1_36422</name>
</gene>
<dbReference type="PRINTS" id="PR00089">
    <property type="entry name" value="LUCIFERASE"/>
</dbReference>
<dbReference type="Proteomes" id="UP000005801">
    <property type="component" value="Unassembled WGS sequence"/>
</dbReference>
<name>A6G1I9_9BACT</name>
<evidence type="ECO:0000313" key="10">
    <source>
        <dbReference type="EMBL" id="EDM80253.1"/>
    </source>
</evidence>
<organism evidence="10 11">
    <name type="scientific">Plesiocystis pacifica SIR-1</name>
    <dbReference type="NCBI Taxonomy" id="391625"/>
    <lineage>
        <taxon>Bacteria</taxon>
        <taxon>Pseudomonadati</taxon>
        <taxon>Myxococcota</taxon>
        <taxon>Polyangia</taxon>
        <taxon>Nannocystales</taxon>
        <taxon>Nannocystaceae</taxon>
        <taxon>Plesiocystis</taxon>
    </lineage>
</organism>
<keyword evidence="6" id="KW-0455">Luminescence</keyword>
<evidence type="ECO:0000313" key="11">
    <source>
        <dbReference type="Proteomes" id="UP000005801"/>
    </source>
</evidence>